<comment type="caution">
    <text evidence="9">The sequence shown here is derived from an EMBL/GenBank/DDBJ whole genome shotgun (WGS) entry which is preliminary data.</text>
</comment>
<dbReference type="GO" id="GO:0031119">
    <property type="term" value="P:tRNA pseudouridine synthesis"/>
    <property type="evidence" value="ECO:0007669"/>
    <property type="project" value="UniProtKB-UniRule"/>
</dbReference>
<accession>A0A0D8HL31</accession>
<dbReference type="InterPro" id="IPR020095">
    <property type="entry name" value="PsdUridine_synth_TruA_C"/>
</dbReference>
<dbReference type="EMBL" id="JXYS01000012">
    <property type="protein sequence ID" value="KJF18559.1"/>
    <property type="molecule type" value="Genomic_DNA"/>
</dbReference>
<keyword evidence="2 4" id="KW-0819">tRNA processing</keyword>
<dbReference type="PATRIC" id="fig|1280514.3.peg.695"/>
<evidence type="ECO:0000259" key="8">
    <source>
        <dbReference type="Pfam" id="PF01416"/>
    </source>
</evidence>
<dbReference type="Gene3D" id="3.30.70.660">
    <property type="entry name" value="Pseudouridine synthase I, catalytic domain, C-terminal subdomain"/>
    <property type="match status" value="1"/>
</dbReference>
<organism evidence="9 10">
    <name type="scientific">Acidithrix ferrooxidans</name>
    <dbReference type="NCBI Taxonomy" id="1280514"/>
    <lineage>
        <taxon>Bacteria</taxon>
        <taxon>Bacillati</taxon>
        <taxon>Actinomycetota</taxon>
        <taxon>Acidimicrobiia</taxon>
        <taxon>Acidimicrobiales</taxon>
        <taxon>Acidimicrobiaceae</taxon>
        <taxon>Acidithrix</taxon>
    </lineage>
</organism>
<dbReference type="OrthoDB" id="9811823at2"/>
<comment type="function">
    <text evidence="4">Formation of pseudouridine at positions 38, 39 and 40 in the anticodon stem and loop of transfer RNAs.</text>
</comment>
<evidence type="ECO:0000256" key="2">
    <source>
        <dbReference type="ARBA" id="ARBA00022694"/>
    </source>
</evidence>
<dbReference type="Pfam" id="PF01416">
    <property type="entry name" value="PseudoU_synth_1"/>
    <property type="match status" value="1"/>
</dbReference>
<dbReference type="AlphaFoldDB" id="A0A0D8HL31"/>
<dbReference type="STRING" id="1280514.AXFE_05070"/>
<dbReference type="InterPro" id="IPR020094">
    <property type="entry name" value="TruA/RsuA/RluB/E/F_N"/>
</dbReference>
<dbReference type="NCBIfam" id="TIGR00071">
    <property type="entry name" value="hisT_truA"/>
    <property type="match status" value="1"/>
</dbReference>
<comment type="caution">
    <text evidence="4">Lacks conserved residue(s) required for the propagation of feature annotation.</text>
</comment>
<evidence type="ECO:0000256" key="6">
    <source>
        <dbReference type="PIRSR" id="PIRSR001430-2"/>
    </source>
</evidence>
<evidence type="ECO:0000256" key="4">
    <source>
        <dbReference type="HAMAP-Rule" id="MF_00171"/>
    </source>
</evidence>
<evidence type="ECO:0000313" key="10">
    <source>
        <dbReference type="Proteomes" id="UP000032360"/>
    </source>
</evidence>
<dbReference type="CDD" id="cd02570">
    <property type="entry name" value="PseudoU_synth_EcTruA"/>
    <property type="match status" value="1"/>
</dbReference>
<gene>
    <name evidence="4 9" type="primary">truA</name>
    <name evidence="9" type="ORF">AXFE_05070</name>
</gene>
<sequence>MSSPRNYLPQEVNNLAIEFAYDGSAFSGYARQHDQVTVQGDLEAALRAVLGDSFRTFVSGRTDRGVHANSQFVSVVLEDPKYIDLDKFRRSIERLTSASIAIRAVWSMPEDFHARFSAVARRYRYCLLTGDFALPMERRAGWHIGSPLDRDALFAAASYLVGEKNFATFCRADPNGGSLNRRVSEVSVFETDRDHIHIEIEANAFCHQMVRALVGYLVKVALGNATPWDFSRALDAQDRSKGVDLAPPYGLFLIMVRFEERFEFLNRPVISVGNRVMSKRLED</sequence>
<feature type="binding site" evidence="4 6">
    <location>
        <position position="123"/>
    </location>
    <ligand>
        <name>substrate</name>
    </ligand>
</feature>
<protein>
    <recommendedName>
        <fullName evidence="4">tRNA pseudouridine synthase A</fullName>
        <ecNumber evidence="4">5.4.99.12</ecNumber>
    </recommendedName>
    <alternativeName>
        <fullName evidence="4">tRNA pseudouridine(38-40) synthase</fullName>
    </alternativeName>
    <alternativeName>
        <fullName evidence="4">tRNA pseudouridylate synthase I</fullName>
    </alternativeName>
    <alternativeName>
        <fullName evidence="4">tRNA-uridine isomerase I</fullName>
    </alternativeName>
</protein>
<feature type="domain" description="Pseudouridine synthase I TruA alpha/beta" evidence="8">
    <location>
        <begin position="156"/>
        <end position="259"/>
    </location>
</feature>
<dbReference type="GO" id="GO:0160147">
    <property type="term" value="F:tRNA pseudouridine(38-40) synthase activity"/>
    <property type="evidence" value="ECO:0007669"/>
    <property type="project" value="UniProtKB-EC"/>
</dbReference>
<reference evidence="9 10" key="1">
    <citation type="submission" date="2015-01" db="EMBL/GenBank/DDBJ databases">
        <title>Draft genome of the acidophilic iron oxidizer Acidithrix ferrooxidans strain Py-F3.</title>
        <authorList>
            <person name="Poehlein A."/>
            <person name="Eisen S."/>
            <person name="Schloemann M."/>
            <person name="Johnson B.D."/>
            <person name="Daniel R."/>
            <person name="Muehling M."/>
        </authorList>
    </citation>
    <scope>NUCLEOTIDE SEQUENCE [LARGE SCALE GENOMIC DNA]</scope>
    <source>
        <strain evidence="9 10">Py-F3</strain>
    </source>
</reference>
<evidence type="ECO:0000313" key="9">
    <source>
        <dbReference type="EMBL" id="KJF18559.1"/>
    </source>
</evidence>
<comment type="catalytic activity">
    <reaction evidence="4 7">
        <text>uridine(38/39/40) in tRNA = pseudouridine(38/39/40) in tRNA</text>
        <dbReference type="Rhea" id="RHEA:22376"/>
        <dbReference type="Rhea" id="RHEA-COMP:10085"/>
        <dbReference type="Rhea" id="RHEA-COMP:10087"/>
        <dbReference type="ChEBI" id="CHEBI:65314"/>
        <dbReference type="ChEBI" id="CHEBI:65315"/>
        <dbReference type="EC" id="5.4.99.12"/>
    </reaction>
</comment>
<comment type="similarity">
    <text evidence="1 4 7">Belongs to the tRNA pseudouridine synthase TruA family.</text>
</comment>
<feature type="active site" description="Nucleophile" evidence="4 5">
    <location>
        <position position="63"/>
    </location>
</feature>
<dbReference type="Proteomes" id="UP000032360">
    <property type="component" value="Unassembled WGS sequence"/>
</dbReference>
<evidence type="ECO:0000256" key="1">
    <source>
        <dbReference type="ARBA" id="ARBA00009375"/>
    </source>
</evidence>
<proteinExistence type="inferred from homology"/>
<dbReference type="PANTHER" id="PTHR11142:SF0">
    <property type="entry name" value="TRNA PSEUDOURIDINE SYNTHASE-LIKE 1"/>
    <property type="match status" value="1"/>
</dbReference>
<dbReference type="Gene3D" id="3.30.70.580">
    <property type="entry name" value="Pseudouridine synthase I, catalytic domain, N-terminal subdomain"/>
    <property type="match status" value="1"/>
</dbReference>
<dbReference type="SUPFAM" id="SSF55120">
    <property type="entry name" value="Pseudouridine synthase"/>
    <property type="match status" value="1"/>
</dbReference>
<dbReference type="EC" id="5.4.99.12" evidence="4"/>
<evidence type="ECO:0000256" key="5">
    <source>
        <dbReference type="PIRSR" id="PIRSR001430-1"/>
    </source>
</evidence>
<keyword evidence="3 4" id="KW-0413">Isomerase</keyword>
<dbReference type="InterPro" id="IPR001406">
    <property type="entry name" value="PsdUridine_synth_TruA"/>
</dbReference>
<evidence type="ECO:0000256" key="7">
    <source>
        <dbReference type="RuleBase" id="RU003792"/>
    </source>
</evidence>
<evidence type="ECO:0000256" key="3">
    <source>
        <dbReference type="ARBA" id="ARBA00023235"/>
    </source>
</evidence>
<keyword evidence="10" id="KW-1185">Reference proteome</keyword>
<dbReference type="PIRSF" id="PIRSF001430">
    <property type="entry name" value="tRNA_psdUrid_synth"/>
    <property type="match status" value="1"/>
</dbReference>
<dbReference type="PANTHER" id="PTHR11142">
    <property type="entry name" value="PSEUDOURIDYLATE SYNTHASE"/>
    <property type="match status" value="1"/>
</dbReference>
<dbReference type="RefSeq" id="WP_052604303.1">
    <property type="nucleotide sequence ID" value="NZ_JXYS01000012.1"/>
</dbReference>
<comment type="subunit">
    <text evidence="4">Homodimer.</text>
</comment>
<dbReference type="InterPro" id="IPR020097">
    <property type="entry name" value="PsdUridine_synth_TruA_a/b_dom"/>
</dbReference>
<dbReference type="HAMAP" id="MF_00171">
    <property type="entry name" value="TruA"/>
    <property type="match status" value="1"/>
</dbReference>
<dbReference type="InterPro" id="IPR020103">
    <property type="entry name" value="PsdUridine_synth_cat_dom_sf"/>
</dbReference>
<dbReference type="GO" id="GO:0003723">
    <property type="term" value="F:RNA binding"/>
    <property type="evidence" value="ECO:0007669"/>
    <property type="project" value="InterPro"/>
</dbReference>
<name>A0A0D8HL31_9ACTN</name>